<dbReference type="EMBL" id="JANEYG010000399">
    <property type="protein sequence ID" value="KAJ8909834.1"/>
    <property type="molecule type" value="Genomic_DNA"/>
</dbReference>
<dbReference type="AlphaFoldDB" id="A0AAV8V6L0"/>
<dbReference type="GO" id="GO:0006310">
    <property type="term" value="P:DNA recombination"/>
    <property type="evidence" value="ECO:0007669"/>
    <property type="project" value="UniProtKB-KW"/>
</dbReference>
<protein>
    <recommendedName>
        <fullName evidence="4">Tyr recombinase domain-containing protein</fullName>
    </recommendedName>
</protein>
<proteinExistence type="predicted"/>
<evidence type="ECO:0000313" key="2">
    <source>
        <dbReference type="EMBL" id="KAJ8909834.1"/>
    </source>
</evidence>
<keyword evidence="1" id="KW-0233">DNA recombination</keyword>
<gene>
    <name evidence="2" type="ORF">NQ315_002901</name>
</gene>
<sequence length="216" mass="24964">MDSESEEEIPQHILEEARGVALNLLPTKSRQRYGIEYTDFKKWMERNCVRKITECSVLVYFLNRAKTLKPPSLWSKYSMLRTGINIKQNTDIKYSKLIAFLKRQASGYKPKKSVTFAREEINKFLAEAPNEVYLSMKVVLLFALCGGCRCDELCKMTINVTIPDSKTKKKRRFIISDENINGGSTLAIYRKYVASRNPETPHSRFFVAFHQGKCTQ</sequence>
<accession>A0AAV8V6L0</accession>
<dbReference type="GO" id="GO:0015074">
    <property type="term" value="P:DNA integration"/>
    <property type="evidence" value="ECO:0007669"/>
    <property type="project" value="InterPro"/>
</dbReference>
<organism evidence="2 3">
    <name type="scientific">Exocentrus adspersus</name>
    <dbReference type="NCBI Taxonomy" id="1586481"/>
    <lineage>
        <taxon>Eukaryota</taxon>
        <taxon>Metazoa</taxon>
        <taxon>Ecdysozoa</taxon>
        <taxon>Arthropoda</taxon>
        <taxon>Hexapoda</taxon>
        <taxon>Insecta</taxon>
        <taxon>Pterygota</taxon>
        <taxon>Neoptera</taxon>
        <taxon>Endopterygota</taxon>
        <taxon>Coleoptera</taxon>
        <taxon>Polyphaga</taxon>
        <taxon>Cucujiformia</taxon>
        <taxon>Chrysomeloidea</taxon>
        <taxon>Cerambycidae</taxon>
        <taxon>Lamiinae</taxon>
        <taxon>Acanthocinini</taxon>
        <taxon>Exocentrus</taxon>
    </lineage>
</organism>
<dbReference type="SUPFAM" id="SSF56349">
    <property type="entry name" value="DNA breaking-rejoining enzymes"/>
    <property type="match status" value="1"/>
</dbReference>
<comment type="caution">
    <text evidence="2">The sequence shown here is derived from an EMBL/GenBank/DDBJ whole genome shotgun (WGS) entry which is preliminary data.</text>
</comment>
<reference evidence="2 3" key="1">
    <citation type="journal article" date="2023" name="Insect Mol. Biol.">
        <title>Genome sequencing provides insights into the evolution of gene families encoding plant cell wall-degrading enzymes in longhorned beetles.</title>
        <authorList>
            <person name="Shin N.R."/>
            <person name="Okamura Y."/>
            <person name="Kirsch R."/>
            <person name="Pauchet Y."/>
        </authorList>
    </citation>
    <scope>NUCLEOTIDE SEQUENCE [LARGE SCALE GENOMIC DNA]</scope>
    <source>
        <strain evidence="2">EAD_L_NR</strain>
    </source>
</reference>
<dbReference type="Proteomes" id="UP001159042">
    <property type="component" value="Unassembled WGS sequence"/>
</dbReference>
<evidence type="ECO:0008006" key="4">
    <source>
        <dbReference type="Google" id="ProtNLM"/>
    </source>
</evidence>
<name>A0AAV8V6L0_9CUCU</name>
<keyword evidence="3" id="KW-1185">Reference proteome</keyword>
<dbReference type="Gene3D" id="1.10.443.10">
    <property type="entry name" value="Intergrase catalytic core"/>
    <property type="match status" value="1"/>
</dbReference>
<evidence type="ECO:0000313" key="3">
    <source>
        <dbReference type="Proteomes" id="UP001159042"/>
    </source>
</evidence>
<evidence type="ECO:0000256" key="1">
    <source>
        <dbReference type="ARBA" id="ARBA00023172"/>
    </source>
</evidence>
<dbReference type="InterPro" id="IPR011010">
    <property type="entry name" value="DNA_brk_join_enz"/>
</dbReference>
<dbReference type="InterPro" id="IPR013762">
    <property type="entry name" value="Integrase-like_cat_sf"/>
</dbReference>
<dbReference type="GO" id="GO:0003677">
    <property type="term" value="F:DNA binding"/>
    <property type="evidence" value="ECO:0007669"/>
    <property type="project" value="InterPro"/>
</dbReference>